<dbReference type="InterPro" id="IPR001412">
    <property type="entry name" value="aa-tRNA-synth_I_CS"/>
</dbReference>
<dbReference type="SMART" id="SM00836">
    <property type="entry name" value="DALR_1"/>
    <property type="match status" value="1"/>
</dbReference>
<dbReference type="GO" id="GO:0006420">
    <property type="term" value="P:arginyl-tRNA aminoacylation"/>
    <property type="evidence" value="ECO:0007669"/>
    <property type="project" value="UniProtKB-UniRule"/>
</dbReference>
<dbReference type="GO" id="GO:0004814">
    <property type="term" value="F:arginine-tRNA ligase activity"/>
    <property type="evidence" value="ECO:0007669"/>
    <property type="project" value="UniProtKB-UniRule"/>
</dbReference>
<dbReference type="NCBIfam" id="TIGR00456">
    <property type="entry name" value="argS"/>
    <property type="match status" value="1"/>
</dbReference>
<feature type="domain" description="DALR anticodon binding" evidence="12">
    <location>
        <begin position="457"/>
        <end position="573"/>
    </location>
</feature>
<name>A0A939CA90_9ARCH</name>
<evidence type="ECO:0000256" key="9">
    <source>
        <dbReference type="ARBA" id="ARBA00049339"/>
    </source>
</evidence>
<dbReference type="SUPFAM" id="SSF52374">
    <property type="entry name" value="Nucleotidylyl transferase"/>
    <property type="match status" value="1"/>
</dbReference>
<dbReference type="InterPro" id="IPR008909">
    <property type="entry name" value="DALR_anticod-bd"/>
</dbReference>
<dbReference type="Pfam" id="PF00750">
    <property type="entry name" value="tRNA-synt_1d"/>
    <property type="match status" value="1"/>
</dbReference>
<dbReference type="PANTHER" id="PTHR11956:SF5">
    <property type="entry name" value="ARGININE--TRNA LIGASE, CYTOPLASMIC"/>
    <property type="match status" value="1"/>
</dbReference>
<dbReference type="SUPFAM" id="SSF47323">
    <property type="entry name" value="Anticodon-binding domain of a subclass of class I aminoacyl-tRNA synthetases"/>
    <property type="match status" value="1"/>
</dbReference>
<sequence length="573" mass="64741">MPGFREEIAKVISLSLKERLKQDEVLALLESPPSAEMGDIAFPCFKLAALFKKSPAEIAKHLSQDVKLPASVEKAEAAGPYLNFFLQKESIAKQAISRILKEGASYGKLKANGKRVMVEYSAPNTNKPLHLGHLRNDSIGMAVCKLLEAAGCKVIKANLVNDRGIHICKSMLAYRLFGKGKTPARAGLKPDHFVGKYYVLYNKKAAEKPELEMQAYEMLTLWEAKDRKTIALWKKMNEWVLKGFKETYKNFGSSFDHWFFESEFYDRAKPLVELGKQKGFFSVNDEGALLARLENYGLPDKTVSRADGTSIYITNDLALTRHKFEHFMLDESIWVVGSEQNLYFKQLFKIFELLGFAWAGKCRHLSYGMVFLPSGKLKSREGIVVDADNIIAEVNCLASKEVLKRHKKIKKTELSNRARAVGLAAIKFYMLKTAAQKDLHFRPRESISFEGETGPYIQYTYARAKSILRKAKKTSLQNLLFTQLQSDEAKNLIKLLAQFPEAVQKSADSLSPHILCQLLIETAEAFNTFYHRHPVMQAESVELKKERLALVQATAQVLKNGLALLNIEAIERM</sequence>
<evidence type="ECO:0000313" key="14">
    <source>
        <dbReference type="EMBL" id="MBN2067520.1"/>
    </source>
</evidence>
<evidence type="ECO:0000256" key="5">
    <source>
        <dbReference type="ARBA" id="ARBA00022741"/>
    </source>
</evidence>
<evidence type="ECO:0000256" key="4">
    <source>
        <dbReference type="ARBA" id="ARBA00022598"/>
    </source>
</evidence>
<evidence type="ECO:0000259" key="12">
    <source>
        <dbReference type="SMART" id="SM00836"/>
    </source>
</evidence>
<comment type="similarity">
    <text evidence="2 10 11">Belongs to the class-I aminoacyl-tRNA synthetase family.</text>
</comment>
<dbReference type="InterPro" id="IPR036695">
    <property type="entry name" value="Arg-tRNA-synth_N_sf"/>
</dbReference>
<keyword evidence="7 10" id="KW-0648">Protein biosynthesis</keyword>
<evidence type="ECO:0000313" key="15">
    <source>
        <dbReference type="Proteomes" id="UP000809243"/>
    </source>
</evidence>
<evidence type="ECO:0000256" key="7">
    <source>
        <dbReference type="ARBA" id="ARBA00022917"/>
    </source>
</evidence>
<organism evidence="14 15">
    <name type="scientific">Candidatus Iainarchaeum sp</name>
    <dbReference type="NCBI Taxonomy" id="3101447"/>
    <lineage>
        <taxon>Archaea</taxon>
        <taxon>Candidatus Iainarchaeota</taxon>
        <taxon>Candidatus Iainarchaeia</taxon>
        <taxon>Candidatus Iainarchaeales</taxon>
        <taxon>Candidatus Iainarchaeaceae</taxon>
        <taxon>Candidatus Iainarchaeum</taxon>
    </lineage>
</organism>
<keyword evidence="3 10" id="KW-0963">Cytoplasm</keyword>
<evidence type="ECO:0000256" key="6">
    <source>
        <dbReference type="ARBA" id="ARBA00022840"/>
    </source>
</evidence>
<proteinExistence type="inferred from homology"/>
<dbReference type="Gene3D" id="1.10.730.10">
    <property type="entry name" value="Isoleucyl-tRNA Synthetase, Domain 1"/>
    <property type="match status" value="1"/>
</dbReference>
<keyword evidence="5 10" id="KW-0547">Nucleotide-binding</keyword>
<reference evidence="14" key="1">
    <citation type="submission" date="2021-01" db="EMBL/GenBank/DDBJ databases">
        <title>Active Sulfur Cycling in an Early Earth Analoge.</title>
        <authorList>
            <person name="Hahn C.R."/>
            <person name="Youssef N.H."/>
            <person name="Elshahed M."/>
        </authorList>
    </citation>
    <scope>NUCLEOTIDE SEQUENCE</scope>
    <source>
        <strain evidence="14">Zod_Metabat.1151</strain>
    </source>
</reference>
<evidence type="ECO:0000256" key="1">
    <source>
        <dbReference type="ARBA" id="ARBA00004496"/>
    </source>
</evidence>
<dbReference type="PRINTS" id="PR01038">
    <property type="entry name" value="TRNASYNTHARG"/>
</dbReference>
<protein>
    <recommendedName>
        <fullName evidence="10">Arginine--tRNA ligase</fullName>
        <ecNumber evidence="10">6.1.1.19</ecNumber>
    </recommendedName>
    <alternativeName>
        <fullName evidence="10">Arginyl-tRNA synthetase</fullName>
        <shortName evidence="10">ArgRS</shortName>
    </alternativeName>
</protein>
<comment type="subcellular location">
    <subcellularLocation>
        <location evidence="1 10">Cytoplasm</location>
    </subcellularLocation>
</comment>
<dbReference type="EMBL" id="JAFGDB010000061">
    <property type="protein sequence ID" value="MBN2067520.1"/>
    <property type="molecule type" value="Genomic_DNA"/>
</dbReference>
<evidence type="ECO:0000256" key="11">
    <source>
        <dbReference type="RuleBase" id="RU363038"/>
    </source>
</evidence>
<dbReference type="Gene3D" id="3.30.1360.70">
    <property type="entry name" value="Arginyl tRNA synthetase N-terminal domain"/>
    <property type="match status" value="1"/>
</dbReference>
<comment type="caution">
    <text evidence="14">The sequence shown here is derived from an EMBL/GenBank/DDBJ whole genome shotgun (WGS) entry which is preliminary data.</text>
</comment>
<dbReference type="Gene3D" id="3.40.50.620">
    <property type="entry name" value="HUPs"/>
    <property type="match status" value="1"/>
</dbReference>
<dbReference type="PROSITE" id="PS00178">
    <property type="entry name" value="AA_TRNA_LIGASE_I"/>
    <property type="match status" value="1"/>
</dbReference>
<dbReference type="InterPro" id="IPR001278">
    <property type="entry name" value="Arg-tRNA-ligase"/>
</dbReference>
<dbReference type="Pfam" id="PF03485">
    <property type="entry name" value="Arg_tRNA_synt_N"/>
    <property type="match status" value="1"/>
</dbReference>
<dbReference type="SUPFAM" id="SSF55190">
    <property type="entry name" value="Arginyl-tRNA synthetase (ArgRS), N-terminal 'additional' domain"/>
    <property type="match status" value="1"/>
</dbReference>
<dbReference type="SMART" id="SM01016">
    <property type="entry name" value="Arg_tRNA_synt_N"/>
    <property type="match status" value="1"/>
</dbReference>
<evidence type="ECO:0000256" key="2">
    <source>
        <dbReference type="ARBA" id="ARBA00005594"/>
    </source>
</evidence>
<dbReference type="Proteomes" id="UP000809243">
    <property type="component" value="Unassembled WGS sequence"/>
</dbReference>
<comment type="catalytic activity">
    <reaction evidence="9 10">
        <text>tRNA(Arg) + L-arginine + ATP = L-arginyl-tRNA(Arg) + AMP + diphosphate</text>
        <dbReference type="Rhea" id="RHEA:20301"/>
        <dbReference type="Rhea" id="RHEA-COMP:9658"/>
        <dbReference type="Rhea" id="RHEA-COMP:9673"/>
        <dbReference type="ChEBI" id="CHEBI:30616"/>
        <dbReference type="ChEBI" id="CHEBI:32682"/>
        <dbReference type="ChEBI" id="CHEBI:33019"/>
        <dbReference type="ChEBI" id="CHEBI:78442"/>
        <dbReference type="ChEBI" id="CHEBI:78513"/>
        <dbReference type="ChEBI" id="CHEBI:456215"/>
        <dbReference type="EC" id="6.1.1.19"/>
    </reaction>
</comment>
<dbReference type="CDD" id="cd00671">
    <property type="entry name" value="ArgRS_core"/>
    <property type="match status" value="1"/>
</dbReference>
<evidence type="ECO:0000256" key="8">
    <source>
        <dbReference type="ARBA" id="ARBA00023146"/>
    </source>
</evidence>
<dbReference type="Pfam" id="PF05746">
    <property type="entry name" value="DALR_1"/>
    <property type="match status" value="1"/>
</dbReference>
<dbReference type="InterPro" id="IPR009080">
    <property type="entry name" value="tRNAsynth_Ia_anticodon-bd"/>
</dbReference>
<dbReference type="HAMAP" id="MF_00123">
    <property type="entry name" value="Arg_tRNA_synth"/>
    <property type="match status" value="1"/>
</dbReference>
<accession>A0A939CA90</accession>
<dbReference type="GO" id="GO:0005524">
    <property type="term" value="F:ATP binding"/>
    <property type="evidence" value="ECO:0007669"/>
    <property type="project" value="UniProtKB-UniRule"/>
</dbReference>
<dbReference type="InterPro" id="IPR005148">
    <property type="entry name" value="Arg-tRNA-synth_N"/>
</dbReference>
<dbReference type="InterPro" id="IPR035684">
    <property type="entry name" value="ArgRS_core"/>
</dbReference>
<dbReference type="GO" id="GO:0005737">
    <property type="term" value="C:cytoplasm"/>
    <property type="evidence" value="ECO:0007669"/>
    <property type="project" value="UniProtKB-SubCell"/>
</dbReference>
<keyword evidence="8 10" id="KW-0030">Aminoacyl-tRNA synthetase</keyword>
<dbReference type="CDD" id="cd07956">
    <property type="entry name" value="Anticodon_Ia_Arg"/>
    <property type="match status" value="1"/>
</dbReference>
<evidence type="ECO:0000259" key="13">
    <source>
        <dbReference type="SMART" id="SM01016"/>
    </source>
</evidence>
<feature type="short sequence motif" description="'HIGH' region" evidence="10">
    <location>
        <begin position="123"/>
        <end position="133"/>
    </location>
</feature>
<dbReference type="InterPro" id="IPR014729">
    <property type="entry name" value="Rossmann-like_a/b/a_fold"/>
</dbReference>
<feature type="domain" description="Arginyl tRNA synthetase N-terminal" evidence="13">
    <location>
        <begin position="6"/>
        <end position="86"/>
    </location>
</feature>
<evidence type="ECO:0000256" key="10">
    <source>
        <dbReference type="HAMAP-Rule" id="MF_00123"/>
    </source>
</evidence>
<dbReference type="PANTHER" id="PTHR11956">
    <property type="entry name" value="ARGINYL-TRNA SYNTHETASE"/>
    <property type="match status" value="1"/>
</dbReference>
<gene>
    <name evidence="10 14" type="primary">argS</name>
    <name evidence="14" type="ORF">JW744_03565</name>
</gene>
<dbReference type="AlphaFoldDB" id="A0A939CA90"/>
<keyword evidence="6 10" id="KW-0067">ATP-binding</keyword>
<evidence type="ECO:0000256" key="3">
    <source>
        <dbReference type="ARBA" id="ARBA00022490"/>
    </source>
</evidence>
<dbReference type="FunFam" id="1.10.730.10:FF:000008">
    <property type="entry name" value="Arginine--tRNA ligase"/>
    <property type="match status" value="1"/>
</dbReference>
<dbReference type="EC" id="6.1.1.19" evidence="10"/>
<keyword evidence="4 10" id="KW-0436">Ligase</keyword>